<gene>
    <name evidence="1" type="ORF">ATO10_09748</name>
</gene>
<evidence type="ECO:0000313" key="1">
    <source>
        <dbReference type="EMBL" id="KCV82119.1"/>
    </source>
</evidence>
<keyword evidence="2" id="KW-1185">Reference proteome</keyword>
<dbReference type="eggNOG" id="ENOG5032WMZ">
    <property type="taxonomic scope" value="Bacteria"/>
</dbReference>
<sequence length="150" mass="16769">MSEPAVIKNEGGHTRRIGKKGLQMIEEMAAGGMSMTSIAKTLRIGSRTFYDIRRRQPEVVEALERGYSAMEDQLVSALKERALDPDRKDSTVAAIFLLKSRRGYEIGDQKIPSHLTIVNNDNRQQVIQLPSPADRQAYLKRIAEVEDGAT</sequence>
<proteinExistence type="predicted"/>
<protein>
    <submittedName>
        <fullName evidence="1">Uncharacterized protein</fullName>
    </submittedName>
</protein>
<dbReference type="RefSeq" id="WP_051598065.1">
    <property type="nucleotide sequence ID" value="NZ_AQQY01000005.1"/>
</dbReference>
<reference evidence="1 2" key="1">
    <citation type="submission" date="2013-04" db="EMBL/GenBank/DDBJ databases">
        <title>Shimia sp. 22II-S11-Z10 Genome Sequencing.</title>
        <authorList>
            <person name="Lai Q."/>
            <person name="Li G."/>
            <person name="Shao Z."/>
        </authorList>
    </citation>
    <scope>NUCLEOTIDE SEQUENCE [LARGE SCALE GENOMIC DNA]</scope>
    <source>
        <strain evidence="2">22II-S11-Z10</strain>
    </source>
</reference>
<dbReference type="EMBL" id="AQQY01000005">
    <property type="protein sequence ID" value="KCV82119.1"/>
    <property type="molecule type" value="Genomic_DNA"/>
</dbReference>
<comment type="caution">
    <text evidence="1">The sequence shown here is derived from an EMBL/GenBank/DDBJ whole genome shotgun (WGS) entry which is preliminary data.</text>
</comment>
<dbReference type="InterPro" id="IPR009057">
    <property type="entry name" value="Homeodomain-like_sf"/>
</dbReference>
<dbReference type="SUPFAM" id="SSF46689">
    <property type="entry name" value="Homeodomain-like"/>
    <property type="match status" value="1"/>
</dbReference>
<dbReference type="Proteomes" id="UP000024836">
    <property type="component" value="Unassembled WGS sequence"/>
</dbReference>
<organism evidence="1 2">
    <name type="scientific">Actibacterium atlanticum</name>
    <dbReference type="NCBI Taxonomy" id="1461693"/>
    <lineage>
        <taxon>Bacteria</taxon>
        <taxon>Pseudomonadati</taxon>
        <taxon>Pseudomonadota</taxon>
        <taxon>Alphaproteobacteria</taxon>
        <taxon>Rhodobacterales</taxon>
        <taxon>Roseobacteraceae</taxon>
        <taxon>Actibacterium</taxon>
    </lineage>
</organism>
<dbReference type="OrthoDB" id="6978364at2"/>
<accession>A0A058ZKG9</accession>
<dbReference type="AlphaFoldDB" id="A0A058ZKG9"/>
<evidence type="ECO:0000313" key="2">
    <source>
        <dbReference type="Proteomes" id="UP000024836"/>
    </source>
</evidence>
<name>A0A058ZKG9_9RHOB</name>